<feature type="compositionally biased region" description="Low complexity" evidence="6">
    <location>
        <begin position="819"/>
        <end position="860"/>
    </location>
</feature>
<feature type="transmembrane region" description="Helical" evidence="7">
    <location>
        <begin position="161"/>
        <end position="179"/>
    </location>
</feature>
<dbReference type="PANTHER" id="PTHR43255:SF1">
    <property type="entry name" value="IRON-SULFUR-BINDING OXIDOREDUCTASE FADF-RELATED"/>
    <property type="match status" value="1"/>
</dbReference>
<dbReference type="STRING" id="1121362.A605_12830"/>
<keyword evidence="7" id="KW-0812">Transmembrane</keyword>
<evidence type="ECO:0000259" key="8">
    <source>
        <dbReference type="PROSITE" id="PS51379"/>
    </source>
</evidence>
<feature type="transmembrane region" description="Helical" evidence="7">
    <location>
        <begin position="81"/>
        <end position="102"/>
    </location>
</feature>
<dbReference type="InterPro" id="IPR004017">
    <property type="entry name" value="Cys_rich_dom"/>
</dbReference>
<feature type="compositionally biased region" description="Low complexity" evidence="6">
    <location>
        <begin position="766"/>
        <end position="782"/>
    </location>
</feature>
<dbReference type="GO" id="GO:0005886">
    <property type="term" value="C:plasma membrane"/>
    <property type="evidence" value="ECO:0007669"/>
    <property type="project" value="TreeGrafter"/>
</dbReference>
<evidence type="ECO:0000256" key="6">
    <source>
        <dbReference type="SAM" id="MobiDB-lite"/>
    </source>
</evidence>
<organism evidence="9 10">
    <name type="scientific">Corynebacterium halotolerans YIM 70093 = DSM 44683</name>
    <dbReference type="NCBI Taxonomy" id="1121362"/>
    <lineage>
        <taxon>Bacteria</taxon>
        <taxon>Bacillati</taxon>
        <taxon>Actinomycetota</taxon>
        <taxon>Actinomycetes</taxon>
        <taxon>Mycobacteriales</taxon>
        <taxon>Corynebacteriaceae</taxon>
        <taxon>Corynebacterium</taxon>
    </lineage>
</organism>
<dbReference type="PROSITE" id="PS51379">
    <property type="entry name" value="4FE4S_FER_2"/>
    <property type="match status" value="2"/>
</dbReference>
<dbReference type="SUPFAM" id="SSF46548">
    <property type="entry name" value="alpha-helical ferredoxin"/>
    <property type="match status" value="1"/>
</dbReference>
<dbReference type="PATRIC" id="fig|1121362.3.peg.2608"/>
<gene>
    <name evidence="9" type="ORF">A605_12830</name>
</gene>
<evidence type="ECO:0000256" key="3">
    <source>
        <dbReference type="ARBA" id="ARBA00023002"/>
    </source>
</evidence>
<keyword evidence="7" id="KW-0472">Membrane</keyword>
<keyword evidence="10" id="KW-1185">Reference proteome</keyword>
<dbReference type="Pfam" id="PF02754">
    <property type="entry name" value="CCG"/>
    <property type="match status" value="2"/>
</dbReference>
<accession>M1NVR7</accession>
<feature type="domain" description="4Fe-4S ferredoxin-type" evidence="8">
    <location>
        <begin position="298"/>
        <end position="328"/>
    </location>
</feature>
<keyword evidence="1" id="KW-0004">4Fe-4S</keyword>
<keyword evidence="4" id="KW-0408">Iron</keyword>
<feature type="compositionally biased region" description="Low complexity" evidence="6">
    <location>
        <begin position="922"/>
        <end position="931"/>
    </location>
</feature>
<feature type="compositionally biased region" description="Pro residues" evidence="6">
    <location>
        <begin position="892"/>
        <end position="921"/>
    </location>
</feature>
<evidence type="ECO:0000313" key="10">
    <source>
        <dbReference type="Proteomes" id="UP000011723"/>
    </source>
</evidence>
<keyword evidence="7" id="KW-1133">Transmembrane helix</keyword>
<keyword evidence="5" id="KW-0411">Iron-sulfur</keyword>
<dbReference type="PANTHER" id="PTHR43255">
    <property type="entry name" value="IRON-SULFUR-BINDING OXIDOREDUCTASE FADF-RELATED-RELATED"/>
    <property type="match status" value="1"/>
</dbReference>
<evidence type="ECO:0000256" key="1">
    <source>
        <dbReference type="ARBA" id="ARBA00022485"/>
    </source>
</evidence>
<evidence type="ECO:0000256" key="5">
    <source>
        <dbReference type="ARBA" id="ARBA00023014"/>
    </source>
</evidence>
<dbReference type="InterPro" id="IPR017896">
    <property type="entry name" value="4Fe4S_Fe-S-bd"/>
</dbReference>
<dbReference type="InterPro" id="IPR017900">
    <property type="entry name" value="4Fe4S_Fe_S_CS"/>
</dbReference>
<dbReference type="AlphaFoldDB" id="M1NVR7"/>
<dbReference type="RefSeq" id="WP_015401976.1">
    <property type="nucleotide sequence ID" value="NC_020302.1"/>
</dbReference>
<dbReference type="EMBL" id="CP003697">
    <property type="protein sequence ID" value="AGF73562.1"/>
    <property type="molecule type" value="Genomic_DNA"/>
</dbReference>
<reference evidence="9 10" key="1">
    <citation type="journal article" date="2012" name="Stand. Genomic Sci.">
        <title>Genome sequence of the halotolerant bacterium Corynebacterium halotolerans type strain YIM 70093(T) (= DSM 44683(T)).</title>
        <authorList>
            <person name="Ruckert C."/>
            <person name="Albersmeier A."/>
            <person name="Al-Dilaimi A."/>
            <person name="Niehaus K."/>
            <person name="Szczepanowski R."/>
            <person name="Kalinowski J."/>
        </authorList>
    </citation>
    <scope>NUCLEOTIDE SEQUENCE [LARGE SCALE GENOMIC DNA]</scope>
    <source>
        <strain evidence="9">YIM 70093</strain>
    </source>
</reference>
<dbReference type="HOGENOM" id="CLU_005304_0_1_11"/>
<dbReference type="Pfam" id="PF13187">
    <property type="entry name" value="Fer4_9"/>
    <property type="match status" value="1"/>
</dbReference>
<dbReference type="GO" id="GO:0051539">
    <property type="term" value="F:4 iron, 4 sulfur cluster binding"/>
    <property type="evidence" value="ECO:0007669"/>
    <property type="project" value="UniProtKB-KW"/>
</dbReference>
<proteinExistence type="predicted"/>
<keyword evidence="3" id="KW-0560">Oxidoreductase</keyword>
<dbReference type="eggNOG" id="COG0247">
    <property type="taxonomic scope" value="Bacteria"/>
</dbReference>
<dbReference type="InterPro" id="IPR009051">
    <property type="entry name" value="Helical_ferredxn"/>
</dbReference>
<feature type="region of interest" description="Disordered" evidence="6">
    <location>
        <begin position="742"/>
        <end position="1010"/>
    </location>
</feature>
<evidence type="ECO:0000313" key="9">
    <source>
        <dbReference type="EMBL" id="AGF73562.1"/>
    </source>
</evidence>
<evidence type="ECO:0000256" key="7">
    <source>
        <dbReference type="SAM" id="Phobius"/>
    </source>
</evidence>
<dbReference type="PROSITE" id="PS00198">
    <property type="entry name" value="4FE4S_FER_1"/>
    <property type="match status" value="2"/>
</dbReference>
<sequence length="1010" mass="105464">MFPTAVAPAMTSTTIILGILGILLSLPAWFYFLRGAWRMYRLISSGQPAPGRVDRPARRFGQMLKEIFLHPDMLRKPAVGIAHWFVMVGFMFGAVVWFEAYIQTFNPASGWPLLSGWSVYRFLEEILALGTILGILFLIGVRLNKGHRERLSRFYGSNVKAAYFVEAVVLIEGLGMLLVKAGKIATYGDGHPVADFVSIYVAELLPASHVLVSVFALVKLLSGMVWLLLIGRQLDWGVAWHRFLAFFNIFFQRHATGEKALREVKPMISQGRKLTLDNMEEIEDDDSLGVGTIRDASWKMLLDSTTCTECGRCQEQCPAWNTGKPLSPKGVVIDIRDMAMDKASYLMDPSLPEADESHAGVDVLKLVGEEQPIHPDVIWSCTSCGACVEQCPVDIEHIDHITDLRRFKVLAESEFPSELTGLFKNLETKGNPWGRNNSERASWVEEARRDGLEVPVFGEDITDFADTEYLFWVGCAGAFDDEGRKTTRAVIELLQTAGVKYSVLSTGETCTGDPARRAGNEFLFQMLAAENIETLNGVFDGVPAGQRKVITTCPHCFNTIRNEYPDFGGNFDVFHHTQLLNRLVREKRITPVPRGPENRKPITYHDPCFLGRHNKVFDPPRELLGVTGMELREMDRNKNEGFCCGAGGARMWMEENIGTRINENRSAEALATGAEEIAVGCPFCNTMIGNGVNTLSDAPKAEQPKVRDVARMLRDSVLVDGELPPAHEKAFLDAPVRESFDLGITPKKKDKAVTEPTKPAREEKPSGGAPAAPGGAPAAPGSATPPAPGGAPSAPGGAPAAPGGSPVTPGSAAPPVPGGAPAAPGGVPAAPGGVPAAPGGVPAAPGGVPAAPGGVPAAPGNSVIPTLGDAPAAPGGAIPPAPGGTPAAPGSATPPAPGGTPPAPGGATPPAPGHAAPPAPVAPGGTPAPGGSVPPAPGGTPAGQGNAPAAPGSAVPPAPGGTPAAPGGTPAAPGSAVPPAPGGAPAAPGSAMPPAPGASSPRPDSTDEED</sequence>
<feature type="transmembrane region" description="Helical" evidence="7">
    <location>
        <begin position="12"/>
        <end position="33"/>
    </location>
</feature>
<feature type="compositionally biased region" description="Low complexity" evidence="6">
    <location>
        <begin position="943"/>
        <end position="953"/>
    </location>
</feature>
<feature type="compositionally biased region" description="Low complexity" evidence="6">
    <location>
        <begin position="790"/>
        <end position="811"/>
    </location>
</feature>
<feature type="transmembrane region" description="Helical" evidence="7">
    <location>
        <begin position="122"/>
        <end position="141"/>
    </location>
</feature>
<feature type="transmembrane region" description="Helical" evidence="7">
    <location>
        <begin position="199"/>
        <end position="222"/>
    </location>
</feature>
<dbReference type="GO" id="GO:0046872">
    <property type="term" value="F:metal ion binding"/>
    <property type="evidence" value="ECO:0007669"/>
    <property type="project" value="UniProtKB-KW"/>
</dbReference>
<feature type="transmembrane region" description="Helical" evidence="7">
    <location>
        <begin position="234"/>
        <end position="251"/>
    </location>
</feature>
<dbReference type="KEGG" id="chn:A605_12830"/>
<name>M1NVR7_9CORY</name>
<dbReference type="InterPro" id="IPR051460">
    <property type="entry name" value="HdrC_iron-sulfur_subunit"/>
</dbReference>
<dbReference type="GO" id="GO:0016491">
    <property type="term" value="F:oxidoreductase activity"/>
    <property type="evidence" value="ECO:0007669"/>
    <property type="project" value="UniProtKB-KW"/>
</dbReference>
<dbReference type="Gene3D" id="1.10.1060.10">
    <property type="entry name" value="Alpha-helical ferredoxin"/>
    <property type="match status" value="1"/>
</dbReference>
<evidence type="ECO:0000256" key="4">
    <source>
        <dbReference type="ARBA" id="ARBA00023004"/>
    </source>
</evidence>
<feature type="compositionally biased region" description="Low complexity" evidence="6">
    <location>
        <begin position="961"/>
        <end position="975"/>
    </location>
</feature>
<evidence type="ECO:0000256" key="2">
    <source>
        <dbReference type="ARBA" id="ARBA00022723"/>
    </source>
</evidence>
<dbReference type="Proteomes" id="UP000011723">
    <property type="component" value="Chromosome"/>
</dbReference>
<keyword evidence="2" id="KW-0479">Metal-binding</keyword>
<protein>
    <submittedName>
        <fullName evidence="9">Protein fadF</fullName>
    </submittedName>
</protein>
<feature type="domain" description="4Fe-4S ferredoxin-type" evidence="8">
    <location>
        <begin position="369"/>
        <end position="401"/>
    </location>
</feature>